<organismHost>
    <name type="scientific">Ornithodoros moubata</name>
    <name type="common">Soft tick</name>
    <name type="synonym">Argasid tick</name>
    <dbReference type="NCBI Taxonomy" id="6938"/>
</organismHost>
<evidence type="ECO:0000313" key="3">
    <source>
        <dbReference type="Proteomes" id="UP000321214"/>
    </source>
</evidence>
<organismHost>
    <name type="scientific">Phacochoerus aethiopicus</name>
    <name type="common">Warthog</name>
    <dbReference type="NCBI Taxonomy" id="85517"/>
</organismHost>
<dbReference type="InterPro" id="IPR018306">
    <property type="entry name" value="Phage_T5_Orf172_DNA-bd"/>
</dbReference>
<reference evidence="3" key="1">
    <citation type="submission" date="2019-07" db="EMBL/GenBank/DDBJ databases">
        <title>Complete genome sequence of virulent African swine fever virus isolated from a domestic pig in Ukraine.</title>
        <authorList>
            <person name="Kovalenko G."/>
            <person name="Ducluzeau A.-L."/>
            <person name="Ishchenko L."/>
            <person name="Sushko M."/>
            <person name="Sapachova M."/>
            <person name="Rudova N."/>
            <person name="Solodiankin O."/>
            <person name="Gerilovych A."/>
            <person name="Dagdag R."/>
            <person name="Redlinger M."/>
            <person name="Bezymennyi M."/>
            <person name="Frant M."/>
            <person name="Lange C.E."/>
            <person name="Dubchak I."/>
            <person name="Mezhenskyii A."/>
            <person name="Nychyk S."/>
            <person name="Bortz E."/>
            <person name="Drown D.M."/>
        </authorList>
    </citation>
    <scope>NUCLEOTIDE SEQUENCE [LARGE SCALE GENOMIC DNA]</scope>
</reference>
<organism evidence="2 3">
    <name type="scientific">African swine fever virus</name>
    <name type="common">ASFV</name>
    <dbReference type="NCBI Taxonomy" id="10497"/>
    <lineage>
        <taxon>Viruses</taxon>
        <taxon>Varidnaviria</taxon>
        <taxon>Bamfordvirae</taxon>
        <taxon>Nucleocytoviricota</taxon>
        <taxon>Pokkesviricetes</taxon>
        <taxon>Asfuvirales</taxon>
        <taxon>Asfarviridae</taxon>
        <taxon>Asfivirus</taxon>
        <taxon>Asfivirus haemorrhagiae</taxon>
    </lineage>
</organism>
<name>A0A5B8XD67_ASF</name>
<dbReference type="EMBL" id="MN194591">
    <property type="protein sequence ID" value="QED21596.1"/>
    <property type="molecule type" value="Genomic_DNA"/>
</dbReference>
<dbReference type="Proteomes" id="UP000321214">
    <property type="component" value="Segment"/>
</dbReference>
<protein>
    <recommendedName>
        <fullName evidence="1">Bacteriophage T5 Orf172 DNA-binding domain-containing protein</fullName>
    </recommendedName>
</protein>
<organismHost>
    <name type="scientific">Sus scrofa</name>
    <name type="common">Pig</name>
    <dbReference type="NCBI Taxonomy" id="9823"/>
</organismHost>
<proteinExistence type="predicted"/>
<organismHost>
    <name type="scientific">Potamochoerus larvatus</name>
    <name type="common">Bushpig</name>
    <dbReference type="NCBI Taxonomy" id="273792"/>
</organismHost>
<gene>
    <name evidence="2" type="ORF">ASFV_Kyiv_2016_131_00060</name>
</gene>
<sequence length="235" mass="26895">MCAGFYVAVHPWLEAQSLHKVGHTGNLAARLHDGSYTTCFTDEWKYCFTLETSTKKDAQKIEAGVLYCAQFFRVKNKELVCLLPEKIKQLAEDVANCLDISYTLCDSPAYEMNDSTIVVEPSLPSDPLISKEKLRHLVITPVEDEHFADDVLFFLQMRHGLQSRIDFIRRRRPIWAIRSCGEVGGPFCRWPADAAKLASPILSSPIIFKEKFCTWCRACPYYGRLWKNSISMEFL</sequence>
<organismHost>
    <name type="scientific">Ornithodoros</name>
    <name type="common">relapsing fever ticks</name>
    <dbReference type="NCBI Taxonomy" id="6937"/>
</organismHost>
<evidence type="ECO:0000259" key="1">
    <source>
        <dbReference type="Pfam" id="PF10544"/>
    </source>
</evidence>
<evidence type="ECO:0000313" key="2">
    <source>
        <dbReference type="EMBL" id="QED21596.1"/>
    </source>
</evidence>
<organismHost>
    <name type="scientific">Phacochoerus africanus</name>
    <name type="common">Warthog</name>
    <dbReference type="NCBI Taxonomy" id="41426"/>
</organismHost>
<dbReference type="Pfam" id="PF10544">
    <property type="entry name" value="T5orf172"/>
    <property type="match status" value="1"/>
</dbReference>
<accession>A0A5B8XD67</accession>
<feature type="domain" description="Bacteriophage T5 Orf172 DNA-binding" evidence="1">
    <location>
        <begin position="5"/>
        <end position="92"/>
    </location>
</feature>